<gene>
    <name evidence="2" type="ORF">AALO17_25900</name>
</gene>
<dbReference type="PROSITE" id="PS51257">
    <property type="entry name" value="PROKAR_LIPOPROTEIN"/>
    <property type="match status" value="1"/>
</dbReference>
<dbReference type="Pfam" id="PF01547">
    <property type="entry name" value="SBP_bac_1"/>
    <property type="match status" value="1"/>
</dbReference>
<protein>
    <recommendedName>
        <fullName evidence="4">Sugar ABC transporter substrate-binding protein</fullName>
    </recommendedName>
</protein>
<dbReference type="AlphaFoldDB" id="A0A140DYJ7"/>
<evidence type="ECO:0008006" key="4">
    <source>
        <dbReference type="Google" id="ProtNLM"/>
    </source>
</evidence>
<organism evidence="2 3">
    <name type="scientific">Faecalibaculum rodentium</name>
    <dbReference type="NCBI Taxonomy" id="1702221"/>
    <lineage>
        <taxon>Bacteria</taxon>
        <taxon>Bacillati</taxon>
        <taxon>Bacillota</taxon>
        <taxon>Erysipelotrichia</taxon>
        <taxon>Erysipelotrichales</taxon>
        <taxon>Erysipelotrichaceae</taxon>
        <taxon>Faecalibaculum</taxon>
    </lineage>
</organism>
<dbReference type="KEGG" id="fro:AALO17_25900"/>
<accession>A0A140DYJ7</accession>
<dbReference type="InterPro" id="IPR006059">
    <property type="entry name" value="SBP"/>
</dbReference>
<dbReference type="STRING" id="1702221.AALO17_25900"/>
<evidence type="ECO:0000313" key="2">
    <source>
        <dbReference type="EMBL" id="AMK55724.1"/>
    </source>
</evidence>
<dbReference type="EMBL" id="CP011391">
    <property type="protein sequence ID" value="AMK55724.1"/>
    <property type="molecule type" value="Genomic_DNA"/>
</dbReference>
<dbReference type="PANTHER" id="PTHR43649:SF12">
    <property type="entry name" value="DIACETYLCHITOBIOSE BINDING PROTEIN DASA"/>
    <property type="match status" value="1"/>
</dbReference>
<proteinExistence type="predicted"/>
<evidence type="ECO:0000313" key="3">
    <source>
        <dbReference type="Proteomes" id="UP000069771"/>
    </source>
</evidence>
<keyword evidence="3" id="KW-1185">Reference proteome</keyword>
<dbReference type="RefSeq" id="WP_067559703.1">
    <property type="nucleotide sequence ID" value="NZ_CAMTBT010000024.1"/>
</dbReference>
<evidence type="ECO:0000256" key="1">
    <source>
        <dbReference type="SAM" id="SignalP"/>
    </source>
</evidence>
<dbReference type="GeneID" id="78479080"/>
<dbReference type="PANTHER" id="PTHR43649">
    <property type="entry name" value="ARABINOSE-BINDING PROTEIN-RELATED"/>
    <property type="match status" value="1"/>
</dbReference>
<feature type="signal peptide" evidence="1">
    <location>
        <begin position="1"/>
        <end position="18"/>
    </location>
</feature>
<keyword evidence="1" id="KW-0732">Signal</keyword>
<name>A0A140DYJ7_9FIRM</name>
<dbReference type="PATRIC" id="fig|1702221.3.peg.2520"/>
<dbReference type="OrthoDB" id="9798191at2"/>
<sequence>MKCAKLMTALVSASCLLAGCASGPADDKIQIEIVSYKPEAAKVFEEIQDLFNETHDDIHLTINSPNEAMTILKTRFVREDYPDIVAIGGDINYSGFLDAGLFENLEGQPFLDKVKEGYREIDKQLEFVPMDGDYAVPYVANAAGILYNRELFEEHGWKVPETWEEFTDLCETISKAGVQPLYAGYKDTWTTLAPWNAMAVELADPDICQQVNRGEATFTEAYDLTAQRIRDLLPYIQPNPSAYGYSDAATAFANEEAAMWAIGSYAIPQIRSVNPDMEIGSFVMPATDKAEDRWLNSGIDLQFCVMEDSPNKEAAMEVIDYLCQDEVMDLYLADQGGVSCLKGDFAIPEELGDMKEYIESGKVRDFHDHYYPSEMAVDAMIQTYLLDTSTDAKEKFLKKFDTEWQRYNRDLIRRLQEENQ</sequence>
<feature type="chain" id="PRO_5038454674" description="Sugar ABC transporter substrate-binding protein" evidence="1">
    <location>
        <begin position="19"/>
        <end position="420"/>
    </location>
</feature>
<reference evidence="2 3" key="1">
    <citation type="journal article" date="2016" name="Gut Pathog.">
        <title>Whole genome sequencing of "Faecalibaculum rodentium" ALO17, isolated from C57BL/6J laboratory mouse feces.</title>
        <authorList>
            <person name="Lim S."/>
            <person name="Chang D.H."/>
            <person name="Ahn S."/>
            <person name="Kim B.C."/>
        </authorList>
    </citation>
    <scope>NUCLEOTIDE SEQUENCE [LARGE SCALE GENOMIC DNA]</scope>
    <source>
        <strain evidence="2 3">Alo17</strain>
    </source>
</reference>
<dbReference type="InterPro" id="IPR050490">
    <property type="entry name" value="Bact_solute-bd_prot1"/>
</dbReference>
<dbReference type="Gene3D" id="3.40.190.10">
    <property type="entry name" value="Periplasmic binding protein-like II"/>
    <property type="match status" value="2"/>
</dbReference>
<dbReference type="Proteomes" id="UP000069771">
    <property type="component" value="Chromosome"/>
</dbReference>
<dbReference type="SUPFAM" id="SSF53850">
    <property type="entry name" value="Periplasmic binding protein-like II"/>
    <property type="match status" value="1"/>
</dbReference>